<dbReference type="EMBL" id="JEMB01002572">
    <property type="protein sequence ID" value="KYF80144.1"/>
    <property type="molecule type" value="Genomic_DNA"/>
</dbReference>
<name>A0A150RIL8_SORCE</name>
<evidence type="ECO:0000313" key="2">
    <source>
        <dbReference type="EMBL" id="KYF80144.1"/>
    </source>
</evidence>
<dbReference type="Proteomes" id="UP000075635">
    <property type="component" value="Unassembled WGS sequence"/>
</dbReference>
<sequence>MESDDGVRARGKGARRPMELDIGGGMKRPAAVARAPRVGAGPLLDLARSEQRAARRPRGKAMEARGAGAAHRGGWYASAVGQGNGAIVAARRRARGENEAP</sequence>
<evidence type="ECO:0000256" key="1">
    <source>
        <dbReference type="SAM" id="MobiDB-lite"/>
    </source>
</evidence>
<feature type="region of interest" description="Disordered" evidence="1">
    <location>
        <begin position="48"/>
        <end position="71"/>
    </location>
</feature>
<accession>A0A150RIL8</accession>
<organism evidence="2 3">
    <name type="scientific">Sorangium cellulosum</name>
    <name type="common">Polyangium cellulosum</name>
    <dbReference type="NCBI Taxonomy" id="56"/>
    <lineage>
        <taxon>Bacteria</taxon>
        <taxon>Pseudomonadati</taxon>
        <taxon>Myxococcota</taxon>
        <taxon>Polyangia</taxon>
        <taxon>Polyangiales</taxon>
        <taxon>Polyangiaceae</taxon>
        <taxon>Sorangium</taxon>
    </lineage>
</organism>
<feature type="region of interest" description="Disordered" evidence="1">
    <location>
        <begin position="1"/>
        <end position="29"/>
    </location>
</feature>
<gene>
    <name evidence="2" type="ORF">BE17_44050</name>
</gene>
<proteinExistence type="predicted"/>
<evidence type="ECO:0000313" key="3">
    <source>
        <dbReference type="Proteomes" id="UP000075635"/>
    </source>
</evidence>
<comment type="caution">
    <text evidence="2">The sequence shown here is derived from an EMBL/GenBank/DDBJ whole genome shotgun (WGS) entry which is preliminary data.</text>
</comment>
<dbReference type="AlphaFoldDB" id="A0A150RIL8"/>
<protein>
    <submittedName>
        <fullName evidence="2">Uncharacterized protein</fullName>
    </submittedName>
</protein>
<reference evidence="2 3" key="1">
    <citation type="submission" date="2014-02" db="EMBL/GenBank/DDBJ databases">
        <title>The small core and large imbalanced accessory genome model reveals a collaborative survival strategy of Sorangium cellulosum strains in nature.</title>
        <authorList>
            <person name="Han K."/>
            <person name="Peng R."/>
            <person name="Blom J."/>
            <person name="Li Y.-Z."/>
        </authorList>
    </citation>
    <scope>NUCLEOTIDE SEQUENCE [LARGE SCALE GENOMIC DNA]</scope>
    <source>
        <strain evidence="2 3">So0011-07</strain>
    </source>
</reference>